<evidence type="ECO:0000313" key="4">
    <source>
        <dbReference type="Proteomes" id="UP001611075"/>
    </source>
</evidence>
<dbReference type="RefSeq" id="WP_396675994.1">
    <property type="nucleotide sequence ID" value="NZ_JBIRPU010000001.1"/>
</dbReference>
<evidence type="ECO:0008006" key="5">
    <source>
        <dbReference type="Google" id="ProtNLM"/>
    </source>
</evidence>
<evidence type="ECO:0000256" key="2">
    <source>
        <dbReference type="SAM" id="Phobius"/>
    </source>
</evidence>
<evidence type="ECO:0000256" key="1">
    <source>
        <dbReference type="SAM" id="MobiDB-lite"/>
    </source>
</evidence>
<sequence>MQPEGAYRFTEAVGACQVGRAWSAVDGQGRPALVVVLDGVAAADQRWREAFANAANTLAQTAGGHRYLAADFSAAHPWVAYPPTEAGAPQRLFQTLGMDYRPVAGGSPPPQPVSAQPMPPQPMSPQPVSPQPISAQPQPVAAATQPTSAPPQPVSVPPQPTSGPPQLPWVPQPWAVTPQPVSGAPLSPAAEPTPGSSPPYDTFAAPGRRIAPVDPPRRSRTGLWIAMVVLAAVVAGGAGVFAGTTLGDDGAAPGPAPSASPTVAPFEANQFSLNKPKFEGDLAPLAEPWLARMGGCAADTEAGGPKRPADEKRHVFCRYGGLSLHFGLYEARSTKDTARAYRQQLNLAGGSLAPGLREATRTTGGVSGAAGSYIEYAFKGDDGRTICGVWWDRDDGLGALYLETLCEAGVGGNWDALRDLWRRTS</sequence>
<feature type="compositionally biased region" description="Low complexity" evidence="1">
    <location>
        <begin position="131"/>
        <end position="147"/>
    </location>
</feature>
<feature type="compositionally biased region" description="Pro residues" evidence="1">
    <location>
        <begin position="107"/>
        <end position="130"/>
    </location>
</feature>
<accession>A0ABW7SEL3</accession>
<gene>
    <name evidence="3" type="ORF">ACH4OY_01560</name>
</gene>
<dbReference type="EMBL" id="JBIRPU010000001">
    <property type="protein sequence ID" value="MFI0791379.1"/>
    <property type="molecule type" value="Genomic_DNA"/>
</dbReference>
<dbReference type="Proteomes" id="UP001611075">
    <property type="component" value="Unassembled WGS sequence"/>
</dbReference>
<keyword evidence="4" id="KW-1185">Reference proteome</keyword>
<keyword evidence="2" id="KW-1133">Transmembrane helix</keyword>
<feature type="compositionally biased region" description="Pro residues" evidence="1">
    <location>
        <begin position="148"/>
        <end position="171"/>
    </location>
</feature>
<organism evidence="3 4">
    <name type="scientific">Micromonospora rubida</name>
    <dbReference type="NCBI Taxonomy" id="2697657"/>
    <lineage>
        <taxon>Bacteria</taxon>
        <taxon>Bacillati</taxon>
        <taxon>Actinomycetota</taxon>
        <taxon>Actinomycetes</taxon>
        <taxon>Micromonosporales</taxon>
        <taxon>Micromonosporaceae</taxon>
        <taxon>Micromonospora</taxon>
    </lineage>
</organism>
<feature type="transmembrane region" description="Helical" evidence="2">
    <location>
        <begin position="223"/>
        <end position="243"/>
    </location>
</feature>
<name>A0ABW7SEL3_9ACTN</name>
<reference evidence="3 4" key="1">
    <citation type="submission" date="2024-10" db="EMBL/GenBank/DDBJ databases">
        <title>The Natural Products Discovery Center: Release of the First 8490 Sequenced Strains for Exploring Actinobacteria Biosynthetic Diversity.</title>
        <authorList>
            <person name="Kalkreuter E."/>
            <person name="Kautsar S.A."/>
            <person name="Yang D."/>
            <person name="Bader C.D."/>
            <person name="Teijaro C.N."/>
            <person name="Fluegel L."/>
            <person name="Davis C.M."/>
            <person name="Simpson J.R."/>
            <person name="Lauterbach L."/>
            <person name="Steele A.D."/>
            <person name="Gui C."/>
            <person name="Meng S."/>
            <person name="Li G."/>
            <person name="Viehrig K."/>
            <person name="Ye F."/>
            <person name="Su P."/>
            <person name="Kiefer A.F."/>
            <person name="Nichols A."/>
            <person name="Cepeda A.J."/>
            <person name="Yan W."/>
            <person name="Fan B."/>
            <person name="Jiang Y."/>
            <person name="Adhikari A."/>
            <person name="Zheng C.-J."/>
            <person name="Schuster L."/>
            <person name="Cowan T.M."/>
            <person name="Smanski M.J."/>
            <person name="Chevrette M.G."/>
            <person name="De Carvalho L.P.S."/>
            <person name="Shen B."/>
        </authorList>
    </citation>
    <scope>NUCLEOTIDE SEQUENCE [LARGE SCALE GENOMIC DNA]</scope>
    <source>
        <strain evidence="3 4">NPDC021253</strain>
    </source>
</reference>
<keyword evidence="2" id="KW-0812">Transmembrane</keyword>
<protein>
    <recommendedName>
        <fullName evidence="5">Serine/threonine protein kinase</fullName>
    </recommendedName>
</protein>
<feature type="region of interest" description="Disordered" evidence="1">
    <location>
        <begin position="99"/>
        <end position="214"/>
    </location>
</feature>
<proteinExistence type="predicted"/>
<keyword evidence="2" id="KW-0472">Membrane</keyword>
<comment type="caution">
    <text evidence="3">The sequence shown here is derived from an EMBL/GenBank/DDBJ whole genome shotgun (WGS) entry which is preliminary data.</text>
</comment>
<evidence type="ECO:0000313" key="3">
    <source>
        <dbReference type="EMBL" id="MFI0791379.1"/>
    </source>
</evidence>